<reference evidence="1" key="2">
    <citation type="submission" date="2023-05" db="EMBL/GenBank/DDBJ databases">
        <authorList>
            <consortium name="Lawrence Berkeley National Laboratory"/>
            <person name="Steindorff A."/>
            <person name="Hensen N."/>
            <person name="Bonometti L."/>
            <person name="Westerberg I."/>
            <person name="Brannstrom I.O."/>
            <person name="Guillou S."/>
            <person name="Cros-Aarteil S."/>
            <person name="Calhoun S."/>
            <person name="Haridas S."/>
            <person name="Kuo A."/>
            <person name="Mondo S."/>
            <person name="Pangilinan J."/>
            <person name="Riley R."/>
            <person name="Labutti K."/>
            <person name="Andreopoulos B."/>
            <person name="Lipzen A."/>
            <person name="Chen C."/>
            <person name="Yanf M."/>
            <person name="Daum C."/>
            <person name="Ng V."/>
            <person name="Clum A."/>
            <person name="Ohm R."/>
            <person name="Martin F."/>
            <person name="Silar P."/>
            <person name="Natvig D."/>
            <person name="Lalanne C."/>
            <person name="Gautier V."/>
            <person name="Ament-Velasquez S.L."/>
            <person name="Kruys A."/>
            <person name="Hutchinson M.I."/>
            <person name="Powell A.J."/>
            <person name="Barry K."/>
            <person name="Miller A.N."/>
            <person name="Grigoriev I.V."/>
            <person name="Debuchy R."/>
            <person name="Gladieux P."/>
            <person name="Thoren M.H."/>
            <person name="Johannesson H."/>
        </authorList>
    </citation>
    <scope>NUCLEOTIDE SEQUENCE</scope>
    <source>
        <strain evidence="1">CBS 757.83</strain>
    </source>
</reference>
<protein>
    <submittedName>
        <fullName evidence="1">Uncharacterized protein</fullName>
    </submittedName>
</protein>
<evidence type="ECO:0000313" key="2">
    <source>
        <dbReference type="Proteomes" id="UP001305647"/>
    </source>
</evidence>
<organism evidence="1 2">
    <name type="scientific">Parathielavia hyrcaniae</name>
    <dbReference type="NCBI Taxonomy" id="113614"/>
    <lineage>
        <taxon>Eukaryota</taxon>
        <taxon>Fungi</taxon>
        <taxon>Dikarya</taxon>
        <taxon>Ascomycota</taxon>
        <taxon>Pezizomycotina</taxon>
        <taxon>Sordariomycetes</taxon>
        <taxon>Sordariomycetidae</taxon>
        <taxon>Sordariales</taxon>
        <taxon>Chaetomiaceae</taxon>
        <taxon>Parathielavia</taxon>
    </lineage>
</organism>
<reference evidence="1" key="1">
    <citation type="journal article" date="2023" name="Mol. Phylogenet. Evol.">
        <title>Genome-scale phylogeny and comparative genomics of the fungal order Sordariales.</title>
        <authorList>
            <person name="Hensen N."/>
            <person name="Bonometti L."/>
            <person name="Westerberg I."/>
            <person name="Brannstrom I.O."/>
            <person name="Guillou S."/>
            <person name="Cros-Aarteil S."/>
            <person name="Calhoun S."/>
            <person name="Haridas S."/>
            <person name="Kuo A."/>
            <person name="Mondo S."/>
            <person name="Pangilinan J."/>
            <person name="Riley R."/>
            <person name="LaButti K."/>
            <person name="Andreopoulos B."/>
            <person name="Lipzen A."/>
            <person name="Chen C."/>
            <person name="Yan M."/>
            <person name="Daum C."/>
            <person name="Ng V."/>
            <person name="Clum A."/>
            <person name="Steindorff A."/>
            <person name="Ohm R.A."/>
            <person name="Martin F."/>
            <person name="Silar P."/>
            <person name="Natvig D.O."/>
            <person name="Lalanne C."/>
            <person name="Gautier V."/>
            <person name="Ament-Velasquez S.L."/>
            <person name="Kruys A."/>
            <person name="Hutchinson M.I."/>
            <person name="Powell A.J."/>
            <person name="Barry K."/>
            <person name="Miller A.N."/>
            <person name="Grigoriev I.V."/>
            <person name="Debuchy R."/>
            <person name="Gladieux P."/>
            <person name="Hiltunen Thoren M."/>
            <person name="Johannesson H."/>
        </authorList>
    </citation>
    <scope>NUCLEOTIDE SEQUENCE</scope>
    <source>
        <strain evidence="1">CBS 757.83</strain>
    </source>
</reference>
<proteinExistence type="predicted"/>
<dbReference type="AlphaFoldDB" id="A0AAN6PQI9"/>
<accession>A0AAN6PQI9</accession>
<sequence length="142" mass="16470">MQVGDLSLEWSATDARRFLARVKLLEVSPGWQGHDSPLRAVDFRPLRELLEQSVAAGDPRNNRERPTTLLDVVHAMRHRHSFDPRDKIYAMMGLTHPAEVASFVTDYTGTWEETYRRFFDFVSRRLMENPDGAWNPAQELED</sequence>
<evidence type="ECO:0000313" key="1">
    <source>
        <dbReference type="EMBL" id="KAK4096092.1"/>
    </source>
</evidence>
<keyword evidence="2" id="KW-1185">Reference proteome</keyword>
<dbReference type="EMBL" id="MU863740">
    <property type="protein sequence ID" value="KAK4096092.1"/>
    <property type="molecule type" value="Genomic_DNA"/>
</dbReference>
<gene>
    <name evidence="1" type="ORF">N658DRAFT_511502</name>
</gene>
<name>A0AAN6PQI9_9PEZI</name>
<comment type="caution">
    <text evidence="1">The sequence shown here is derived from an EMBL/GenBank/DDBJ whole genome shotgun (WGS) entry which is preliminary data.</text>
</comment>
<dbReference type="Proteomes" id="UP001305647">
    <property type="component" value="Unassembled WGS sequence"/>
</dbReference>